<dbReference type="InterPro" id="IPR016163">
    <property type="entry name" value="Ald_DH_C"/>
</dbReference>
<keyword evidence="5" id="KW-1185">Reference proteome</keyword>
<dbReference type="PANTHER" id="PTHR43353:SF5">
    <property type="entry name" value="SUCCINATE-SEMIALDEHYDE DEHYDROGENASE, MITOCHONDRIAL"/>
    <property type="match status" value="1"/>
</dbReference>
<protein>
    <submittedName>
        <fullName evidence="4">Succinate-semialdehyde dehydrogenase (NAD(P)(+))</fullName>
    </submittedName>
</protein>
<dbReference type="CDD" id="cd07103">
    <property type="entry name" value="ALDH_F5_SSADH_GabD"/>
    <property type="match status" value="1"/>
</dbReference>
<dbReference type="OrthoDB" id="9812625at2"/>
<feature type="domain" description="Aldehyde dehydrogenase" evidence="3">
    <location>
        <begin position="21"/>
        <end position="479"/>
    </location>
</feature>
<dbReference type="FunFam" id="3.40.605.10:FF:000007">
    <property type="entry name" value="NAD/NADP-dependent betaine aldehyde dehydrogenase"/>
    <property type="match status" value="1"/>
</dbReference>
<dbReference type="Proteomes" id="UP000054770">
    <property type="component" value="Unassembled WGS sequence"/>
</dbReference>
<dbReference type="Pfam" id="PF00171">
    <property type="entry name" value="Aldedh"/>
    <property type="match status" value="1"/>
</dbReference>
<keyword evidence="2" id="KW-0560">Oxidoreductase</keyword>
<evidence type="ECO:0000256" key="1">
    <source>
        <dbReference type="ARBA" id="ARBA00009986"/>
    </source>
</evidence>
<dbReference type="Gene3D" id="3.40.605.10">
    <property type="entry name" value="Aldehyde Dehydrogenase, Chain A, domain 1"/>
    <property type="match status" value="1"/>
</dbReference>
<dbReference type="InterPro" id="IPR016162">
    <property type="entry name" value="Ald_DH_N"/>
</dbReference>
<comment type="caution">
    <text evidence="4">The sequence shown here is derived from an EMBL/GenBank/DDBJ whole genome shotgun (WGS) entry which is preliminary data.</text>
</comment>
<reference evidence="4" key="1">
    <citation type="submission" date="2016-01" db="EMBL/GenBank/DDBJ databases">
        <authorList>
            <person name="Peeters C."/>
        </authorList>
    </citation>
    <scope>NUCLEOTIDE SEQUENCE [LARGE SCALE GENOMIC DNA]</scope>
    <source>
        <strain evidence="4">LMG 22940</strain>
    </source>
</reference>
<dbReference type="AlphaFoldDB" id="A0A158IUJ2"/>
<organism evidence="4 5">
    <name type="scientific">Caballeronia choica</name>
    <dbReference type="NCBI Taxonomy" id="326476"/>
    <lineage>
        <taxon>Bacteria</taxon>
        <taxon>Pseudomonadati</taxon>
        <taxon>Pseudomonadota</taxon>
        <taxon>Betaproteobacteria</taxon>
        <taxon>Burkholderiales</taxon>
        <taxon>Burkholderiaceae</taxon>
        <taxon>Caballeronia</taxon>
    </lineage>
</organism>
<dbReference type="Gene3D" id="3.40.309.10">
    <property type="entry name" value="Aldehyde Dehydrogenase, Chain A, domain 2"/>
    <property type="match status" value="1"/>
</dbReference>
<name>A0A158IUJ2_9BURK</name>
<comment type="similarity">
    <text evidence="1">Belongs to the aldehyde dehydrogenase family.</text>
</comment>
<dbReference type="GO" id="GO:0004777">
    <property type="term" value="F:succinate-semialdehyde dehydrogenase (NAD+) activity"/>
    <property type="evidence" value="ECO:0007669"/>
    <property type="project" value="TreeGrafter"/>
</dbReference>
<dbReference type="InterPro" id="IPR015590">
    <property type="entry name" value="Aldehyde_DH_dom"/>
</dbReference>
<dbReference type="SUPFAM" id="SSF53720">
    <property type="entry name" value="ALDH-like"/>
    <property type="match status" value="1"/>
</dbReference>
<dbReference type="EMBL" id="FCON02000028">
    <property type="protein sequence ID" value="SAL59923.1"/>
    <property type="molecule type" value="Genomic_DNA"/>
</dbReference>
<evidence type="ECO:0000313" key="5">
    <source>
        <dbReference type="Proteomes" id="UP000054770"/>
    </source>
</evidence>
<sequence>MELHEHYREHGLLIGGRWYPASADNGQVSVNPATEAPLGHTPLATKEQVTQAVAAAVIGSRAMRKLTPWERSALLRRAAVLIRERAPQLGRIVALETGKPIAQAAGEANASAESIDWFADEARRVFGMSYESRVKGGRYLVHYEPLGVVAAFTPWNFPLLLLARKMGPALAAGNAIVIRPSNEAAGATMALVRCFTDAGFPEGAVNLVIGKPDVITPTIMADERVAKISFTGSVPIGRQIVEMSAQTLKKVTMELGGHAPVIVHSDADIAAFAKLASLGKFRNAGQVCASPTRFYVHQSIFDKTVKALVERSKALKLGDPLEQNTDLGPLTTARRREAIERLVDEAASDGAQILCGGRRPSQFGQGWFYEPTLVANPAPHIGLMNDEPFGPVGTLTPFATTDEVIEEANRLPFALAAYVFTRSMRNTLETTERLQAGVIGVNTFVASTAETPFGGAKDSGFGREGGPHAIRDYLDTKFINLELAEDETPDAGYATV</sequence>
<accession>A0A158IUJ2</accession>
<dbReference type="GO" id="GO:0009450">
    <property type="term" value="P:gamma-aminobutyric acid catabolic process"/>
    <property type="evidence" value="ECO:0007669"/>
    <property type="project" value="TreeGrafter"/>
</dbReference>
<evidence type="ECO:0000259" key="3">
    <source>
        <dbReference type="Pfam" id="PF00171"/>
    </source>
</evidence>
<dbReference type="InterPro" id="IPR016161">
    <property type="entry name" value="Ald_DH/histidinol_DH"/>
</dbReference>
<gene>
    <name evidence="4" type="ORF">AWB68_03031</name>
</gene>
<dbReference type="InterPro" id="IPR050740">
    <property type="entry name" value="Aldehyde_DH_Superfamily"/>
</dbReference>
<evidence type="ECO:0000256" key="2">
    <source>
        <dbReference type="ARBA" id="ARBA00023002"/>
    </source>
</evidence>
<evidence type="ECO:0000313" key="4">
    <source>
        <dbReference type="EMBL" id="SAL59923.1"/>
    </source>
</evidence>
<dbReference type="RefSeq" id="WP_087645150.1">
    <property type="nucleotide sequence ID" value="NZ_FCON02000028.1"/>
</dbReference>
<proteinExistence type="inferred from homology"/>
<dbReference type="PANTHER" id="PTHR43353">
    <property type="entry name" value="SUCCINATE-SEMIALDEHYDE DEHYDROGENASE, MITOCHONDRIAL"/>
    <property type="match status" value="1"/>
</dbReference>